<name>A0A0D6AZV8_RHOSU</name>
<dbReference type="NCBIfam" id="TIGR03370">
    <property type="entry name" value="VPLPA-CTERM"/>
    <property type="match status" value="1"/>
</dbReference>
<evidence type="ECO:0000313" key="3">
    <source>
        <dbReference type="Proteomes" id="UP000064912"/>
    </source>
</evidence>
<sequence>MTHAVPAALLGAALVLAAEGAAASTVYGIDFPGGDMSFADRVLRFSPGFGFGGDVAPCNDASLALGVAWAAPDRYLGECSGYVSLGEGGELVLGFADNFLVPSGDDAPDLQIFAGGDHDEHFMAWIGAGTEEIGASWHQLTGPAGPVLFGGSLGFDIDSLAGVAPGMRFSLVAIYDMPRYCNRETGRMVYSVGEACGTDNQNLPYDGPWAGVDIYGLGAISTVPAPVPLPATGLMLAAALGGLAALRRRNG</sequence>
<reference evidence="2 3" key="1">
    <citation type="submission" date="2015-02" db="EMBL/GenBank/DDBJ databases">
        <title>Genome sequene of Rhodovulum sulfidophilum DSM 2351.</title>
        <authorList>
            <person name="Nagao N."/>
        </authorList>
    </citation>
    <scope>NUCLEOTIDE SEQUENCE [LARGE SCALE GENOMIC DNA]</scope>
    <source>
        <strain evidence="2 3">DSM 2351</strain>
    </source>
</reference>
<dbReference type="AlphaFoldDB" id="A0A0D6AZV8"/>
<dbReference type="RefSeq" id="WP_060834152.1">
    <property type="nucleotide sequence ID" value="NZ_NHRZ01000018.1"/>
</dbReference>
<dbReference type="Proteomes" id="UP000064912">
    <property type="component" value="Chromosome"/>
</dbReference>
<proteinExistence type="predicted"/>
<dbReference type="eggNOG" id="COG2931">
    <property type="taxonomic scope" value="Bacteria"/>
</dbReference>
<dbReference type="InterPro" id="IPR022472">
    <property type="entry name" value="VPLPA-CTERM"/>
</dbReference>
<evidence type="ECO:0000313" key="2">
    <source>
        <dbReference type="EMBL" id="BAQ68281.1"/>
    </source>
</evidence>
<feature type="signal peptide" evidence="1">
    <location>
        <begin position="1"/>
        <end position="17"/>
    </location>
</feature>
<gene>
    <name evidence="2" type="ORF">NHU_01117</name>
</gene>
<protein>
    <submittedName>
        <fullName evidence="2">OmpA/MotB protein</fullName>
    </submittedName>
</protein>
<accession>A0A0D6AZV8</accession>
<keyword evidence="1" id="KW-0732">Signal</keyword>
<evidence type="ECO:0000256" key="1">
    <source>
        <dbReference type="SAM" id="SignalP"/>
    </source>
</evidence>
<dbReference type="KEGG" id="rsu:NHU_01117"/>
<dbReference type="EMBL" id="AP014800">
    <property type="protein sequence ID" value="BAQ68281.1"/>
    <property type="molecule type" value="Genomic_DNA"/>
</dbReference>
<organism evidence="2 3">
    <name type="scientific">Rhodovulum sulfidophilum</name>
    <name type="common">Rhodobacter sulfidophilus</name>
    <dbReference type="NCBI Taxonomy" id="35806"/>
    <lineage>
        <taxon>Bacteria</taxon>
        <taxon>Pseudomonadati</taxon>
        <taxon>Pseudomonadota</taxon>
        <taxon>Alphaproteobacteria</taxon>
        <taxon>Rhodobacterales</taxon>
        <taxon>Paracoccaceae</taxon>
        <taxon>Rhodovulum</taxon>
    </lineage>
</organism>
<feature type="chain" id="PRO_5002301065" evidence="1">
    <location>
        <begin position="18"/>
        <end position="251"/>
    </location>
</feature>
<dbReference type="PATRIC" id="fig|35806.4.peg.1146"/>